<accession>A0A4C1VFJ9</accession>
<evidence type="ECO:0000313" key="1">
    <source>
        <dbReference type="EMBL" id="GBP37067.1"/>
    </source>
</evidence>
<protein>
    <submittedName>
        <fullName evidence="1">Uncharacterized protein</fullName>
    </submittedName>
</protein>
<dbReference type="AlphaFoldDB" id="A0A4C1VFJ9"/>
<name>A0A4C1VFJ9_EUMVA</name>
<gene>
    <name evidence="1" type="ORF">EVAR_19196_1</name>
</gene>
<sequence>MSPRCGLTGNPNLFPACNSGYDTVPHFDLNHTSDSKLSPTLNFDSENRVTPLVPDVVPALVPMVAGNPQPALAGVESLPRLNYKLQA</sequence>
<reference evidence="1 2" key="1">
    <citation type="journal article" date="2019" name="Commun. Biol.">
        <title>The bagworm genome reveals a unique fibroin gene that provides high tensile strength.</title>
        <authorList>
            <person name="Kono N."/>
            <person name="Nakamura H."/>
            <person name="Ohtoshi R."/>
            <person name="Tomita M."/>
            <person name="Numata K."/>
            <person name="Arakawa K."/>
        </authorList>
    </citation>
    <scope>NUCLEOTIDE SEQUENCE [LARGE SCALE GENOMIC DNA]</scope>
</reference>
<comment type="caution">
    <text evidence="1">The sequence shown here is derived from an EMBL/GenBank/DDBJ whole genome shotgun (WGS) entry which is preliminary data.</text>
</comment>
<dbReference type="Proteomes" id="UP000299102">
    <property type="component" value="Unassembled WGS sequence"/>
</dbReference>
<proteinExistence type="predicted"/>
<evidence type="ECO:0000313" key="2">
    <source>
        <dbReference type="Proteomes" id="UP000299102"/>
    </source>
</evidence>
<organism evidence="1 2">
    <name type="scientific">Eumeta variegata</name>
    <name type="common">Bagworm moth</name>
    <name type="synonym">Eumeta japonica</name>
    <dbReference type="NCBI Taxonomy" id="151549"/>
    <lineage>
        <taxon>Eukaryota</taxon>
        <taxon>Metazoa</taxon>
        <taxon>Ecdysozoa</taxon>
        <taxon>Arthropoda</taxon>
        <taxon>Hexapoda</taxon>
        <taxon>Insecta</taxon>
        <taxon>Pterygota</taxon>
        <taxon>Neoptera</taxon>
        <taxon>Endopterygota</taxon>
        <taxon>Lepidoptera</taxon>
        <taxon>Glossata</taxon>
        <taxon>Ditrysia</taxon>
        <taxon>Tineoidea</taxon>
        <taxon>Psychidae</taxon>
        <taxon>Oiketicinae</taxon>
        <taxon>Eumeta</taxon>
    </lineage>
</organism>
<keyword evidence="2" id="KW-1185">Reference proteome</keyword>
<dbReference type="EMBL" id="BGZK01000328">
    <property type="protein sequence ID" value="GBP37067.1"/>
    <property type="molecule type" value="Genomic_DNA"/>
</dbReference>